<keyword evidence="1" id="KW-0732">Signal</keyword>
<dbReference type="Proteomes" id="UP000578091">
    <property type="component" value="Unassembled WGS sequence"/>
</dbReference>
<comment type="caution">
    <text evidence="2">The sequence shown here is derived from an EMBL/GenBank/DDBJ whole genome shotgun (WGS) entry which is preliminary data.</text>
</comment>
<evidence type="ECO:0008006" key="4">
    <source>
        <dbReference type="Google" id="ProtNLM"/>
    </source>
</evidence>
<dbReference type="EMBL" id="JACCKA010000049">
    <property type="protein sequence ID" value="NZA26160.1"/>
    <property type="molecule type" value="Genomic_DNA"/>
</dbReference>
<proteinExistence type="predicted"/>
<dbReference type="AlphaFoldDB" id="A0A853JC39"/>
<sequence length="272" mass="28067">MKRHLSCGLAAAAMLCLAAAGQAQDYAGFTLGAGFTPDPQTATGLTGGNVQASRYGSQCSGMIDTTPDHVIDVTSALDLQLAVDSTTDSTLVLTGPAGTFCDDDSGGLLDARLTARLTPGRYEVYVGHLGTAGSYTLTLSEAVGGSAQAAGGGLYRDFRLGAGFTPDPQTATGSTGGPRSAGTYGAQCEGMIDTTPDHRLEITSKVALRMFVESTTDASLVVVGQGRTWCDDDSHGALDPEISAVFMPGSYEIYVGHIRESGSYTLTLTENR</sequence>
<dbReference type="RefSeq" id="WP_180677955.1">
    <property type="nucleotide sequence ID" value="NZ_JACCKA010000049.1"/>
</dbReference>
<accession>A0A853JC39</accession>
<feature type="signal peptide" evidence="1">
    <location>
        <begin position="1"/>
        <end position="23"/>
    </location>
</feature>
<name>A0A853JC39_9GAMM</name>
<keyword evidence="3" id="KW-1185">Reference proteome</keyword>
<feature type="chain" id="PRO_5032839147" description="Peptidase C-terminal archaeal/bacterial domain-containing protein" evidence="1">
    <location>
        <begin position="24"/>
        <end position="272"/>
    </location>
</feature>
<evidence type="ECO:0000313" key="2">
    <source>
        <dbReference type="EMBL" id="NZA26160.1"/>
    </source>
</evidence>
<evidence type="ECO:0000313" key="3">
    <source>
        <dbReference type="Proteomes" id="UP000578091"/>
    </source>
</evidence>
<protein>
    <recommendedName>
        <fullName evidence="4">Peptidase C-terminal archaeal/bacterial domain-containing protein</fullName>
    </recommendedName>
</protein>
<reference evidence="2 3" key="1">
    <citation type="submission" date="2020-07" db="EMBL/GenBank/DDBJ databases">
        <title>Luteimonas sp. SJ-92.</title>
        <authorList>
            <person name="Huang X.-X."/>
            <person name="Xu L."/>
            <person name="Sun J.-Q."/>
        </authorList>
    </citation>
    <scope>NUCLEOTIDE SEQUENCE [LARGE SCALE GENOMIC DNA]</scope>
    <source>
        <strain evidence="2 3">SJ-92</strain>
    </source>
</reference>
<gene>
    <name evidence="2" type="ORF">H0E84_07155</name>
</gene>
<evidence type="ECO:0000256" key="1">
    <source>
        <dbReference type="SAM" id="SignalP"/>
    </source>
</evidence>
<organism evidence="2 3">
    <name type="scientific">Luteimonas salinisoli</name>
    <dbReference type="NCBI Taxonomy" id="2752307"/>
    <lineage>
        <taxon>Bacteria</taxon>
        <taxon>Pseudomonadati</taxon>
        <taxon>Pseudomonadota</taxon>
        <taxon>Gammaproteobacteria</taxon>
        <taxon>Lysobacterales</taxon>
        <taxon>Lysobacteraceae</taxon>
        <taxon>Luteimonas</taxon>
    </lineage>
</organism>